<dbReference type="Proteomes" id="UP001596287">
    <property type="component" value="Unassembled WGS sequence"/>
</dbReference>
<evidence type="ECO:0000256" key="5">
    <source>
        <dbReference type="SAM" id="Coils"/>
    </source>
</evidence>
<proteinExistence type="predicted"/>
<evidence type="ECO:0000313" key="9">
    <source>
        <dbReference type="Proteomes" id="UP001596287"/>
    </source>
</evidence>
<dbReference type="RefSeq" id="WP_379791654.1">
    <property type="nucleotide sequence ID" value="NZ_JBHSQB010000007.1"/>
</dbReference>
<evidence type="ECO:0000256" key="2">
    <source>
        <dbReference type="ARBA" id="ARBA00022692"/>
    </source>
</evidence>
<keyword evidence="9" id="KW-1185">Reference proteome</keyword>
<evidence type="ECO:0000256" key="6">
    <source>
        <dbReference type="SAM" id="Phobius"/>
    </source>
</evidence>
<dbReference type="PANTHER" id="PTHR30386">
    <property type="entry name" value="MEMBRANE FUSION SUBUNIT OF EMRAB-TOLC MULTIDRUG EFFLUX PUMP"/>
    <property type="match status" value="1"/>
</dbReference>
<evidence type="ECO:0000256" key="4">
    <source>
        <dbReference type="ARBA" id="ARBA00023136"/>
    </source>
</evidence>
<dbReference type="InterPro" id="IPR050739">
    <property type="entry name" value="MFP"/>
</dbReference>
<comment type="caution">
    <text evidence="8">The sequence shown here is derived from an EMBL/GenBank/DDBJ whole genome shotgun (WGS) entry which is preliminary data.</text>
</comment>
<dbReference type="Gene3D" id="2.40.30.170">
    <property type="match status" value="1"/>
</dbReference>
<name>A0ABW1PMI9_9FLAO</name>
<evidence type="ECO:0000313" key="8">
    <source>
        <dbReference type="EMBL" id="MFC6096789.1"/>
    </source>
</evidence>
<dbReference type="Pfam" id="PF26002">
    <property type="entry name" value="Beta-barrel_AprE"/>
    <property type="match status" value="1"/>
</dbReference>
<dbReference type="EMBL" id="JBHSQB010000007">
    <property type="protein sequence ID" value="MFC6096789.1"/>
    <property type="molecule type" value="Genomic_DNA"/>
</dbReference>
<evidence type="ECO:0000259" key="7">
    <source>
        <dbReference type="Pfam" id="PF26002"/>
    </source>
</evidence>
<comment type="subcellular location">
    <subcellularLocation>
        <location evidence="1">Membrane</location>
        <topology evidence="1">Single-pass membrane protein</topology>
    </subcellularLocation>
</comment>
<keyword evidence="4 6" id="KW-0472">Membrane</keyword>
<evidence type="ECO:0000256" key="3">
    <source>
        <dbReference type="ARBA" id="ARBA00022989"/>
    </source>
</evidence>
<dbReference type="InterPro" id="IPR058982">
    <property type="entry name" value="Beta-barrel_AprE"/>
</dbReference>
<feature type="transmembrane region" description="Helical" evidence="6">
    <location>
        <begin position="23"/>
        <end position="43"/>
    </location>
</feature>
<organism evidence="8 9">
    <name type="scientific">Flavobacterium qiangtangense</name>
    <dbReference type="NCBI Taxonomy" id="1442595"/>
    <lineage>
        <taxon>Bacteria</taxon>
        <taxon>Pseudomonadati</taxon>
        <taxon>Bacteroidota</taxon>
        <taxon>Flavobacteriia</taxon>
        <taxon>Flavobacteriales</taxon>
        <taxon>Flavobacteriaceae</taxon>
        <taxon>Flavobacterium</taxon>
    </lineage>
</organism>
<reference evidence="9" key="1">
    <citation type="journal article" date="2019" name="Int. J. Syst. Evol. Microbiol.">
        <title>The Global Catalogue of Microorganisms (GCM) 10K type strain sequencing project: providing services to taxonomists for standard genome sequencing and annotation.</title>
        <authorList>
            <consortium name="The Broad Institute Genomics Platform"/>
            <consortium name="The Broad Institute Genome Sequencing Center for Infectious Disease"/>
            <person name="Wu L."/>
            <person name="Ma J."/>
        </authorList>
    </citation>
    <scope>NUCLEOTIDE SEQUENCE [LARGE SCALE GENOMIC DNA]</scope>
    <source>
        <strain evidence="9">CCUG 49679</strain>
    </source>
</reference>
<dbReference type="SUPFAM" id="SSF111369">
    <property type="entry name" value="HlyD-like secretion proteins"/>
    <property type="match status" value="1"/>
</dbReference>
<feature type="coiled-coil region" evidence="5">
    <location>
        <begin position="131"/>
        <end position="165"/>
    </location>
</feature>
<dbReference type="PANTHER" id="PTHR30386:SF26">
    <property type="entry name" value="TRANSPORT PROTEIN COMB"/>
    <property type="match status" value="1"/>
</dbReference>
<evidence type="ECO:0000256" key="1">
    <source>
        <dbReference type="ARBA" id="ARBA00004167"/>
    </source>
</evidence>
<keyword evidence="5" id="KW-0175">Coiled coil</keyword>
<gene>
    <name evidence="8" type="ORF">ACFPVY_09030</name>
</gene>
<accession>A0ABW1PMI9</accession>
<protein>
    <submittedName>
        <fullName evidence="8">HlyD family secretion protein</fullName>
    </submittedName>
</protein>
<keyword evidence="2 6" id="KW-0812">Transmembrane</keyword>
<feature type="domain" description="AprE-like beta-barrel" evidence="7">
    <location>
        <begin position="266"/>
        <end position="349"/>
    </location>
</feature>
<feature type="coiled-coil region" evidence="5">
    <location>
        <begin position="191"/>
        <end position="225"/>
    </location>
</feature>
<keyword evidence="3 6" id="KW-1133">Transmembrane helix</keyword>
<sequence>MTFSSDPINTIENLHAKNKTKSISIYLAIILALIAILFLLPIIKIDISSQSRGIIRSTTDNVPVTTIVNGRITWINLKNNTQIYQGDTLLKIAKESLETEKKVQNDLSGTAFQISEDLLNVLNGKTSNLKTASIREDFNKFQAQKEELQNKFSQAEINYNRNKTLFDKGIIAKVEYEKYFYEFESSKHALNSFIKSQKSTWENQKRDLEEQIKNLKGSVSKINVEENNYVVIAPTSGTIENFSGLQIGSFLNASQQIATISPIDDLIVESSVSPDDIGLIRKNQKVKFQMDAFNYNQWGLLEGVVTDIDKNITLQEDIAYFKVRCKLNSKEMLLKSGYKAEVSKGMTLTTRYLITRRSLFDLLFDKVDDWINPKSISK</sequence>